<dbReference type="SUPFAM" id="SSF55545">
    <property type="entry name" value="beta-N-acetylhexosaminidase-like domain"/>
    <property type="match status" value="1"/>
</dbReference>
<name>A0A0J1H993_9GAMM</name>
<evidence type="ECO:0000313" key="12">
    <source>
        <dbReference type="Proteomes" id="UP000035909"/>
    </source>
</evidence>
<protein>
    <recommendedName>
        <fullName evidence="3">beta-N-acetylhexosaminidase</fullName>
        <ecNumber evidence="3">3.2.1.52</ecNumber>
    </recommendedName>
    <alternativeName>
        <fullName evidence="6">Beta-N-acetylhexosaminidase</fullName>
    </alternativeName>
    <alternativeName>
        <fullName evidence="7">N-acetyl-beta-glucosaminidase</fullName>
    </alternativeName>
</protein>
<feature type="chain" id="PRO_5005252419" description="beta-N-acetylhexosaminidase" evidence="9">
    <location>
        <begin position="24"/>
        <end position="865"/>
    </location>
</feature>
<sequence length="865" mass="95929">MNWTASAIALTVGAALCSSHAFALTQQQINQLGDTVDLSYHVLDNTQDEWRTFRGKITLNNTGQTELPASGWSIWFSHIRQIPTVYSDQFTISHINGDIFKLSPTSAFKGLAVGQSLDIVFDGSDWAVAKTDVMPNWYFASEHQGGQVTALIKSTSNSVAGSVPVKPDEELPFVADFTSAKQWKRYDSASLTDHYDPFTPAQRFERNAELTALVNPVGIVPAPNELVLGEGQVSLDDSWSVVYDAGYEVEAEYLAKQLGLNAVPWSPQTAKTIKVGWGQVLQDHKLRWREAYQLNVNAAQNHIQIHAVDAAGAFYAAQSLLQLVDNRIVPAVKISDAPRFDYRGFSIDTSRNFRSKDNILSLLDQMARFKLNTLHLRLADDEGWRIEIAALPELTDIGAKRCHDPDERTCLMPFLGAGPEGTPESDGFYTAADYREILAYAKARNITVIPEIDMPGHAHAAIKAMEARYHRLMAENKHAEAAEFLLSDPQDTTQYLSVQMFTDNAINVCLESSFNFADVVVKELVALHDGIQPLKTFHFGGDEIAGAWKNSPACADFFASNDKGITNADQLSQYFVERISAITAGYGLNLGGWEDGLMHGEVYPRSAMVNAEVTGNAWQNIWEWGVADRAYKLANNGFNVILNHATHLYFDHPYEPDPAERGYYWAPRFIDTRKTFGYMPDDVYGNADFTRAGVAISKAEVLASASDDAKKLVHPENVVGIQSSLWAETVRTESQYEGMVFPRLIAMAERAWHEAGWEADDRAGKATDVTYRDQDYNRFANLLGQRLFPMLEQDGIAFNLPVPGAKLEQGVLLANSPFPGLAIQYSTDQGASWQAYSSQNPPSVTGRVWLRTVSGERSSRIAKLH</sequence>
<dbReference type="InterPro" id="IPR013783">
    <property type="entry name" value="Ig-like_fold"/>
</dbReference>
<comment type="caution">
    <text evidence="11">The sequence shown here is derived from an EMBL/GenBank/DDBJ whole genome shotgun (WGS) entry which is preliminary data.</text>
</comment>
<dbReference type="InterPro" id="IPR014756">
    <property type="entry name" value="Ig_E-set"/>
</dbReference>
<evidence type="ECO:0000256" key="5">
    <source>
        <dbReference type="ARBA" id="ARBA00023295"/>
    </source>
</evidence>
<dbReference type="Gene3D" id="2.60.40.10">
    <property type="entry name" value="Immunoglobulins"/>
    <property type="match status" value="1"/>
</dbReference>
<dbReference type="InterPro" id="IPR017853">
    <property type="entry name" value="GH"/>
</dbReference>
<dbReference type="SUPFAM" id="SSF49384">
    <property type="entry name" value="Carbohydrate-binding domain"/>
    <property type="match status" value="1"/>
</dbReference>
<feature type="domain" description="Chitobiase/beta-hexosaminidases N-terminal" evidence="10">
    <location>
        <begin position="34"/>
        <end position="202"/>
    </location>
</feature>
<keyword evidence="12" id="KW-1185">Reference proteome</keyword>
<keyword evidence="9" id="KW-0732">Signal</keyword>
<evidence type="ECO:0000259" key="10">
    <source>
        <dbReference type="SMART" id="SM01081"/>
    </source>
</evidence>
<dbReference type="InterPro" id="IPR029018">
    <property type="entry name" value="Hex-like_dom2"/>
</dbReference>
<dbReference type="PATRIC" id="fig|320778.3.peg.3434"/>
<dbReference type="InterPro" id="IPR004867">
    <property type="entry name" value="CHB_C_dom"/>
</dbReference>
<evidence type="ECO:0000256" key="2">
    <source>
        <dbReference type="ARBA" id="ARBA00006285"/>
    </source>
</evidence>
<dbReference type="SUPFAM" id="SSF51445">
    <property type="entry name" value="(Trans)glycosidases"/>
    <property type="match status" value="1"/>
</dbReference>
<dbReference type="Pfam" id="PF03174">
    <property type="entry name" value="CHB_HEX_C"/>
    <property type="match status" value="1"/>
</dbReference>
<comment type="similarity">
    <text evidence="2">Belongs to the glycosyl hydrolase 20 family.</text>
</comment>
<dbReference type="Pfam" id="PF03173">
    <property type="entry name" value="CHB_HEX"/>
    <property type="match status" value="1"/>
</dbReference>
<evidence type="ECO:0000256" key="3">
    <source>
        <dbReference type="ARBA" id="ARBA00012663"/>
    </source>
</evidence>
<dbReference type="Pfam" id="PF00728">
    <property type="entry name" value="Glyco_hydro_20"/>
    <property type="match status" value="1"/>
</dbReference>
<dbReference type="GO" id="GO:0030203">
    <property type="term" value="P:glycosaminoglycan metabolic process"/>
    <property type="evidence" value="ECO:0007669"/>
    <property type="project" value="TreeGrafter"/>
</dbReference>
<dbReference type="SUPFAM" id="SSF81296">
    <property type="entry name" value="E set domains"/>
    <property type="match status" value="1"/>
</dbReference>
<evidence type="ECO:0000256" key="8">
    <source>
        <dbReference type="PIRSR" id="PIRSR625705-1"/>
    </source>
</evidence>
<dbReference type="GO" id="GO:0030247">
    <property type="term" value="F:polysaccharide binding"/>
    <property type="evidence" value="ECO:0007669"/>
    <property type="project" value="InterPro"/>
</dbReference>
<evidence type="ECO:0000256" key="7">
    <source>
        <dbReference type="ARBA" id="ARBA00033000"/>
    </source>
</evidence>
<dbReference type="Gene3D" id="2.60.40.290">
    <property type="match status" value="1"/>
</dbReference>
<reference evidence="11 12" key="1">
    <citation type="submission" date="2015-05" db="EMBL/GenBank/DDBJ databases">
        <title>Photobacterium galathea sp. nov.</title>
        <authorList>
            <person name="Machado H."/>
            <person name="Gram L."/>
        </authorList>
    </citation>
    <scope>NUCLEOTIDE SEQUENCE [LARGE SCALE GENOMIC DNA]</scope>
    <source>
        <strain evidence="11 12">DSM 22954</strain>
    </source>
</reference>
<dbReference type="CDD" id="cd02847">
    <property type="entry name" value="E_set_Chitobiase_C"/>
    <property type="match status" value="1"/>
</dbReference>
<evidence type="ECO:0000256" key="4">
    <source>
        <dbReference type="ARBA" id="ARBA00022801"/>
    </source>
</evidence>
<dbReference type="GO" id="GO:0004563">
    <property type="term" value="F:beta-N-acetylhexosaminidase activity"/>
    <property type="evidence" value="ECO:0007669"/>
    <property type="project" value="UniProtKB-EC"/>
</dbReference>
<dbReference type="Pfam" id="PF02838">
    <property type="entry name" value="Glyco_hydro_20b"/>
    <property type="match status" value="1"/>
</dbReference>
<dbReference type="PRINTS" id="PR00738">
    <property type="entry name" value="GLHYDRLASE20"/>
</dbReference>
<dbReference type="OrthoDB" id="9763537at2"/>
<dbReference type="Gene3D" id="3.20.20.80">
    <property type="entry name" value="Glycosidases"/>
    <property type="match status" value="1"/>
</dbReference>
<dbReference type="PANTHER" id="PTHR22600">
    <property type="entry name" value="BETA-HEXOSAMINIDASE"/>
    <property type="match status" value="1"/>
</dbReference>
<evidence type="ECO:0000256" key="9">
    <source>
        <dbReference type="SAM" id="SignalP"/>
    </source>
</evidence>
<dbReference type="RefSeq" id="WP_047886143.1">
    <property type="nucleotide sequence ID" value="NZ_LDOU01000015.1"/>
</dbReference>
<evidence type="ECO:0000313" key="11">
    <source>
        <dbReference type="EMBL" id="KLV08255.1"/>
    </source>
</evidence>
<dbReference type="InterPro" id="IPR012291">
    <property type="entry name" value="CBM2_carb-bd_dom_sf"/>
</dbReference>
<dbReference type="InterPro" id="IPR015882">
    <property type="entry name" value="HEX_bac_N"/>
</dbReference>
<dbReference type="InterPro" id="IPR004866">
    <property type="entry name" value="CHB/HEX_N_dom"/>
</dbReference>
<dbReference type="InterPro" id="IPR025705">
    <property type="entry name" value="Beta_hexosaminidase_sua/sub"/>
</dbReference>
<dbReference type="PANTHER" id="PTHR22600:SF57">
    <property type="entry name" value="BETA-N-ACETYLHEXOSAMINIDASE"/>
    <property type="match status" value="1"/>
</dbReference>
<evidence type="ECO:0000256" key="1">
    <source>
        <dbReference type="ARBA" id="ARBA00001231"/>
    </source>
</evidence>
<proteinExistence type="inferred from homology"/>
<gene>
    <name evidence="11" type="ORF">ABT57_15800</name>
</gene>
<dbReference type="GO" id="GO:0016020">
    <property type="term" value="C:membrane"/>
    <property type="evidence" value="ECO:0007669"/>
    <property type="project" value="TreeGrafter"/>
</dbReference>
<dbReference type="EMBL" id="LDOU01000015">
    <property type="protein sequence ID" value="KLV08255.1"/>
    <property type="molecule type" value="Genomic_DNA"/>
</dbReference>
<keyword evidence="4" id="KW-0378">Hydrolase</keyword>
<keyword evidence="5" id="KW-0326">Glycosidase</keyword>
<dbReference type="EC" id="3.2.1.52" evidence="3"/>
<accession>A0A0J1H993</accession>
<organism evidence="11 12">
    <name type="scientific">Photobacterium ganghwense</name>
    <dbReference type="NCBI Taxonomy" id="320778"/>
    <lineage>
        <taxon>Bacteria</taxon>
        <taxon>Pseudomonadati</taxon>
        <taxon>Pseudomonadota</taxon>
        <taxon>Gammaproteobacteria</taxon>
        <taxon>Vibrionales</taxon>
        <taxon>Vibrionaceae</taxon>
        <taxon>Photobacterium</taxon>
    </lineage>
</organism>
<dbReference type="AlphaFoldDB" id="A0A0J1H993"/>
<feature type="signal peptide" evidence="9">
    <location>
        <begin position="1"/>
        <end position="23"/>
    </location>
</feature>
<dbReference type="InterPro" id="IPR008965">
    <property type="entry name" value="CBM2/CBM3_carb-bd_dom_sf"/>
</dbReference>
<dbReference type="GO" id="GO:0005975">
    <property type="term" value="P:carbohydrate metabolic process"/>
    <property type="evidence" value="ECO:0007669"/>
    <property type="project" value="InterPro"/>
</dbReference>
<dbReference type="STRING" id="320778.ABT57_15800"/>
<evidence type="ECO:0000256" key="6">
    <source>
        <dbReference type="ARBA" id="ARBA00030512"/>
    </source>
</evidence>
<feature type="active site" description="Proton donor" evidence="8">
    <location>
        <position position="543"/>
    </location>
</feature>
<comment type="catalytic activity">
    <reaction evidence="1">
        <text>Hydrolysis of terminal non-reducing N-acetyl-D-hexosamine residues in N-acetyl-beta-D-hexosaminides.</text>
        <dbReference type="EC" id="3.2.1.52"/>
    </reaction>
</comment>
<dbReference type="SMART" id="SM01081">
    <property type="entry name" value="CHB_HEX"/>
    <property type="match status" value="1"/>
</dbReference>
<dbReference type="Gene3D" id="3.30.379.10">
    <property type="entry name" value="Chitobiase/beta-hexosaminidase domain 2-like"/>
    <property type="match status" value="1"/>
</dbReference>
<dbReference type="Proteomes" id="UP000035909">
    <property type="component" value="Unassembled WGS sequence"/>
</dbReference>
<dbReference type="InterPro" id="IPR015883">
    <property type="entry name" value="Glyco_hydro_20_cat"/>
</dbReference>